<dbReference type="AlphaFoldDB" id="A0A6C0IT73"/>
<organism evidence="1">
    <name type="scientific">viral metagenome</name>
    <dbReference type="NCBI Taxonomy" id="1070528"/>
    <lineage>
        <taxon>unclassified sequences</taxon>
        <taxon>metagenomes</taxon>
        <taxon>organismal metagenomes</taxon>
    </lineage>
</organism>
<sequence>MHPTYKFKSTSSHNLRQIMYKQYLREYYQKAVNLSKYGEYITPIEGENDYFCQCIQQRANSIKQGYNDPSQTNNQRASQILTGTLGGKTTFGNLNRPVTVNYMGGWEGQPGGMPKVPRNVF</sequence>
<dbReference type="EMBL" id="MN740246">
    <property type="protein sequence ID" value="QHT95780.1"/>
    <property type="molecule type" value="Genomic_DNA"/>
</dbReference>
<reference evidence="1" key="1">
    <citation type="journal article" date="2020" name="Nature">
        <title>Giant virus diversity and host interactions through global metagenomics.</title>
        <authorList>
            <person name="Schulz F."/>
            <person name="Roux S."/>
            <person name="Paez-Espino D."/>
            <person name="Jungbluth S."/>
            <person name="Walsh D.A."/>
            <person name="Denef V.J."/>
            <person name="McMahon K.D."/>
            <person name="Konstantinidis K.T."/>
            <person name="Eloe-Fadrosh E.A."/>
            <person name="Kyrpides N.C."/>
            <person name="Woyke T."/>
        </authorList>
    </citation>
    <scope>NUCLEOTIDE SEQUENCE</scope>
    <source>
        <strain evidence="1">GVMAG-M-3300024301-20</strain>
    </source>
</reference>
<proteinExistence type="predicted"/>
<accession>A0A6C0IT73</accession>
<protein>
    <submittedName>
        <fullName evidence="1">Uncharacterized protein</fullName>
    </submittedName>
</protein>
<name>A0A6C0IT73_9ZZZZ</name>
<evidence type="ECO:0000313" key="1">
    <source>
        <dbReference type="EMBL" id="QHT95780.1"/>
    </source>
</evidence>